<proteinExistence type="predicted"/>
<protein>
    <submittedName>
        <fullName evidence="1">Uncharacterized protein</fullName>
    </submittedName>
</protein>
<reference evidence="1" key="2">
    <citation type="submission" date="2023-01" db="EMBL/GenBank/DDBJ databases">
        <title>Draft genome sequence of Sneathiella chinensis strain NBRC 103408.</title>
        <authorList>
            <person name="Sun Q."/>
            <person name="Mori K."/>
        </authorList>
    </citation>
    <scope>NUCLEOTIDE SEQUENCE</scope>
    <source>
        <strain evidence="1">NBRC 103408</strain>
    </source>
</reference>
<evidence type="ECO:0000313" key="1">
    <source>
        <dbReference type="EMBL" id="GLQ05653.1"/>
    </source>
</evidence>
<name>A0ABQ5U1N9_9PROT</name>
<reference evidence="1" key="1">
    <citation type="journal article" date="2014" name="Int. J. Syst. Evol. Microbiol.">
        <title>Complete genome of a new Firmicutes species belonging to the dominant human colonic microbiota ('Ruminococcus bicirculans') reveals two chromosomes and a selective capacity to utilize plant glucans.</title>
        <authorList>
            <consortium name="NISC Comparative Sequencing Program"/>
            <person name="Wegmann U."/>
            <person name="Louis P."/>
            <person name="Goesmann A."/>
            <person name="Henrissat B."/>
            <person name="Duncan S.H."/>
            <person name="Flint H.J."/>
        </authorList>
    </citation>
    <scope>NUCLEOTIDE SEQUENCE</scope>
    <source>
        <strain evidence="1">NBRC 103408</strain>
    </source>
</reference>
<organism evidence="1 2">
    <name type="scientific">Sneathiella chinensis</name>
    <dbReference type="NCBI Taxonomy" id="349750"/>
    <lineage>
        <taxon>Bacteria</taxon>
        <taxon>Pseudomonadati</taxon>
        <taxon>Pseudomonadota</taxon>
        <taxon>Alphaproteobacteria</taxon>
        <taxon>Sneathiellales</taxon>
        <taxon>Sneathiellaceae</taxon>
        <taxon>Sneathiella</taxon>
    </lineage>
</organism>
<dbReference type="Proteomes" id="UP001161409">
    <property type="component" value="Unassembled WGS sequence"/>
</dbReference>
<dbReference type="EMBL" id="BSNF01000001">
    <property type="protein sequence ID" value="GLQ05653.1"/>
    <property type="molecule type" value="Genomic_DNA"/>
</dbReference>
<gene>
    <name evidence="1" type="ORF">GCM10007924_08740</name>
</gene>
<evidence type="ECO:0000313" key="2">
    <source>
        <dbReference type="Proteomes" id="UP001161409"/>
    </source>
</evidence>
<keyword evidence="2" id="KW-1185">Reference proteome</keyword>
<sequence>MIKALGWTTVAVTVVVAGFFFRYDSLDPCEWMTQELAQYTGVPGVSGLGSTANMMMDTGQCLQNWMDLRVKGAEK</sequence>
<accession>A0ABQ5U1N9</accession>
<dbReference type="RefSeq" id="WP_169559632.1">
    <property type="nucleotide sequence ID" value="NZ_BSNF01000001.1"/>
</dbReference>
<comment type="caution">
    <text evidence="1">The sequence shown here is derived from an EMBL/GenBank/DDBJ whole genome shotgun (WGS) entry which is preliminary data.</text>
</comment>